<dbReference type="CDD" id="cd22065">
    <property type="entry name" value="WH2_Spire_1-2_r1"/>
    <property type="match status" value="1"/>
</dbReference>
<feature type="compositionally biased region" description="Gly residues" evidence="14">
    <location>
        <begin position="126"/>
        <end position="136"/>
    </location>
</feature>
<dbReference type="InterPro" id="IPR029901">
    <property type="entry name" value="Spire"/>
</dbReference>
<evidence type="ECO:0000256" key="4">
    <source>
        <dbReference type="ARBA" id="ARBA00010956"/>
    </source>
</evidence>
<dbReference type="GO" id="GO:0015031">
    <property type="term" value="P:protein transport"/>
    <property type="evidence" value="ECO:0007669"/>
    <property type="project" value="UniProtKB-KW"/>
</dbReference>
<dbReference type="CDD" id="cd22081">
    <property type="entry name" value="WH2_Spire2_r4"/>
    <property type="match status" value="1"/>
</dbReference>
<evidence type="ECO:0000256" key="6">
    <source>
        <dbReference type="ARBA" id="ARBA00022475"/>
    </source>
</evidence>
<dbReference type="GO" id="GO:0005886">
    <property type="term" value="C:plasma membrane"/>
    <property type="evidence" value="ECO:0007669"/>
    <property type="project" value="UniProtKB-SubCell"/>
</dbReference>
<dbReference type="GO" id="GO:0045010">
    <property type="term" value="P:actin nucleation"/>
    <property type="evidence" value="ECO:0007669"/>
    <property type="project" value="InterPro"/>
</dbReference>
<dbReference type="InterPro" id="IPR011011">
    <property type="entry name" value="Znf_FYVE_PHD"/>
</dbReference>
<feature type="region of interest" description="Disordered" evidence="14">
    <location>
        <begin position="440"/>
        <end position="505"/>
    </location>
</feature>
<dbReference type="GO" id="GO:0051639">
    <property type="term" value="P:actin filament network formation"/>
    <property type="evidence" value="ECO:0007669"/>
    <property type="project" value="TreeGrafter"/>
</dbReference>
<accession>A0A6B0RCH0</accession>
<dbReference type="Proteomes" id="UP000322234">
    <property type="component" value="Unassembled WGS sequence"/>
</dbReference>
<dbReference type="Pfam" id="PF04910">
    <property type="entry name" value="Tcf25"/>
    <property type="match status" value="1"/>
</dbReference>
<dbReference type="PROSITE" id="PS51377">
    <property type="entry name" value="KIND"/>
    <property type="match status" value="1"/>
</dbReference>
<evidence type="ECO:0000256" key="5">
    <source>
        <dbReference type="ARBA" id="ARBA00022448"/>
    </source>
</evidence>
<evidence type="ECO:0000256" key="3">
    <source>
        <dbReference type="ARBA" id="ARBA00004413"/>
    </source>
</evidence>
<dbReference type="GO" id="GO:0048193">
    <property type="term" value="P:Golgi vesicle transport"/>
    <property type="evidence" value="ECO:0007669"/>
    <property type="project" value="TreeGrafter"/>
</dbReference>
<dbReference type="EMBL" id="VBQZ03000032">
    <property type="protein sequence ID" value="MXQ86407.1"/>
    <property type="molecule type" value="Genomic_DNA"/>
</dbReference>
<dbReference type="GO" id="GO:0040038">
    <property type="term" value="P:polar body extrusion after meiotic divisions"/>
    <property type="evidence" value="ECO:0007669"/>
    <property type="project" value="TreeGrafter"/>
</dbReference>
<sequence length="1322" mass="150211">MGNSHMGEDSSVSFESGPYLTTVWELPTVKKPKQFSTPAHIGEGVLWGMGGSSWFVNKYELVCRMPEPTTMVSPASSEAQVVQSLGFAIYRALDWGLAEHEERELSPQLERLIDLMANSDCDDDGGGGTADEGYGGPEEEEEAEGGPRTVRTFAQAMRLCAARLTEPRGAQTHYQAVCRALFVETLELRAFLARVREAKEMLQRFREDEPQAEKPLVELDSLRRTDWARLWVQLMRELRHGVKLKKVQEQEFNPLPTEFQLTPFEMLMQDIRARNYKLRKVMVDGDIPPRVKKDAHELILDFIRSRPPLKQVSERRLRPLPQKQRTLHEKILEEIKQERRLRPVESRRWEGRGERGFGSLPCILNACSGDVKSTSCINLSITDVGSSAQRPRPRVLLKAPTLAEMEEMNTSEEEESPCGEGTLKRDRSFSEHDLVQLRSEVTSGLQPAPQPPGGLELSRPRAGSMQSWRPSPLEPGSLPVSVQSQPDPSSLPRSDMSSVEDRQGASAAPDASHLWLEFSHPVESLALTVEEVMDVRRVLVKAEMEKFLQNKELFSSLKKGKICCCCRAKFPLLSWPPSCLFCKRAVCNSCSIKMKMPSKKFAHIPVYTLGFESPQRMSTAKTTPTQRRDAFQSLQGLQWRNVEEEFPHMYTHGCVMKDVCSDCTGFVADVVHSSRRSVEALNTTPRRARQTQSLRQRLLGPMSRRALRRLRGEQRGQEPLGPGALQFVLHDDDDVEEECPKRGPGGRRPRGAGKEGVRVNNRFELSNTCSKIRKKKRKQKNKKNAGETSQNGLEDIDRILERIEDASGASRPGPPPLSTKKHVLYVEHRHLNPDTELKRYFGARAVLGEQRPRQRQRVYPKCTWLTTPKSTWPRYTKPGLSMRLLESRKGRSVFAFEHSEEYQQTQHKFLAAVESMEPNNIVVLLQSSPYHVDSLLQLSDACRFQEDQETARDLVERALYSMECAFHPLFSLTSGTCRLDYRRPENRSFYLALYKQMSFLEKRGCPRTALEYCKLILSLEPDEDPLCMLLLIDHLALRARSYEYLIHLFEEWEAHRNLSQLPNFAFSVPLAYFLLSQQADLSEQEMSSAREEACVRIQQALTMFPGVLMPLLEYCSVRPDATVATHHFFGPDAEISQPPALSQLVSLYLGRSHFLWKEPATMSWLEENVHKVLQAVDAGDPAVEACESRRKVLYQRAPRNIHRHVVLSEIKEAVAALPPDVTTQSVLGFDPLPPLDTIYSYVRPERLSPISHGNTIALFFRSLLPNYTVEGERPEDGGPGGLHRDQGLNRLMLAVRDMMANFHFHDLEVLPEEHPEGDGEWD</sequence>
<evidence type="ECO:0000256" key="11">
    <source>
        <dbReference type="ARBA" id="ARBA00023203"/>
    </source>
</evidence>
<evidence type="ECO:0000256" key="8">
    <source>
        <dbReference type="ARBA" id="ARBA00022737"/>
    </source>
</evidence>
<dbReference type="SMART" id="SM00750">
    <property type="entry name" value="KIND"/>
    <property type="match status" value="1"/>
</dbReference>
<dbReference type="CDD" id="cd22186">
    <property type="entry name" value="WH2_Spire1-2_r3"/>
    <property type="match status" value="1"/>
</dbReference>
<evidence type="ECO:0000256" key="10">
    <source>
        <dbReference type="ARBA" id="ARBA00023136"/>
    </source>
</evidence>
<feature type="compositionally biased region" description="Acidic residues" evidence="14">
    <location>
        <begin position="404"/>
        <end position="417"/>
    </location>
</feature>
<dbReference type="CDD" id="cd22079">
    <property type="entry name" value="WH2_Spire2_r2"/>
    <property type="match status" value="1"/>
</dbReference>
<evidence type="ECO:0000256" key="14">
    <source>
        <dbReference type="SAM" id="MobiDB-lite"/>
    </source>
</evidence>
<dbReference type="InterPro" id="IPR006994">
    <property type="entry name" value="TCF25/Rqc1"/>
</dbReference>
<dbReference type="SUPFAM" id="SSF57903">
    <property type="entry name" value="FYVE/PHD zinc finger"/>
    <property type="match status" value="1"/>
</dbReference>
<dbReference type="GO" id="GO:0003779">
    <property type="term" value="F:actin binding"/>
    <property type="evidence" value="ECO:0007669"/>
    <property type="project" value="UniProtKB-KW"/>
</dbReference>
<evidence type="ECO:0000313" key="17">
    <source>
        <dbReference type="Proteomes" id="UP000322234"/>
    </source>
</evidence>
<feature type="region of interest" description="Disordered" evidence="14">
    <location>
        <begin position="734"/>
        <end position="795"/>
    </location>
</feature>
<dbReference type="InterPro" id="IPR011019">
    <property type="entry name" value="KIND_dom"/>
</dbReference>
<evidence type="ECO:0000259" key="15">
    <source>
        <dbReference type="PROSITE" id="PS51377"/>
    </source>
</evidence>
<dbReference type="CDD" id="cd15768">
    <property type="entry name" value="FYVE_SPIR2"/>
    <property type="match status" value="1"/>
</dbReference>
<comment type="caution">
    <text evidence="16">The sequence shown here is derived from an EMBL/GenBank/DDBJ whole genome shotgun (WGS) entry which is preliminary data.</text>
</comment>
<feature type="domain" description="KIND" evidence="15">
    <location>
        <begin position="1"/>
        <end position="188"/>
    </location>
</feature>
<evidence type="ECO:0000256" key="12">
    <source>
        <dbReference type="ARBA" id="ARBA00023212"/>
    </source>
</evidence>
<keyword evidence="5" id="KW-0813">Transport</keyword>
<dbReference type="GO" id="GO:0036089">
    <property type="term" value="P:cleavage furrow formation"/>
    <property type="evidence" value="ECO:0007669"/>
    <property type="project" value="TreeGrafter"/>
</dbReference>
<dbReference type="GO" id="GO:0005938">
    <property type="term" value="C:cell cortex"/>
    <property type="evidence" value="ECO:0007669"/>
    <property type="project" value="TreeGrafter"/>
</dbReference>
<keyword evidence="9" id="KW-0653">Protein transport</keyword>
<keyword evidence="12" id="KW-0206">Cytoskeleton</keyword>
<proteinExistence type="inferred from homology"/>
<evidence type="ECO:0000256" key="13">
    <source>
        <dbReference type="ARBA" id="ARBA00023329"/>
    </source>
</evidence>
<dbReference type="PANTHER" id="PTHR21345:SF5">
    <property type="entry name" value="PROTEIN SPIRE HOMOLOG 2"/>
    <property type="match status" value="1"/>
</dbReference>
<dbReference type="GO" id="GO:0030041">
    <property type="term" value="P:actin filament polymerization"/>
    <property type="evidence" value="ECO:0007669"/>
    <property type="project" value="TreeGrafter"/>
</dbReference>
<comment type="subcellular location">
    <subcellularLocation>
        <location evidence="3">Cell membrane</location>
        <topology evidence="3">Peripheral membrane protein</topology>
        <orientation evidence="3">Cytoplasmic side</orientation>
    </subcellularLocation>
    <subcellularLocation>
        <location evidence="2">Cytoplasm</location>
        <location evidence="2">Cytoskeleton</location>
    </subcellularLocation>
    <subcellularLocation>
        <location evidence="1">Cytoplasmic vesicle membrane</location>
        <topology evidence="1">Peripheral membrane protein</topology>
        <orientation evidence="1">Cytoplasmic side</orientation>
    </subcellularLocation>
</comment>
<keyword evidence="11" id="KW-0009">Actin-binding</keyword>
<keyword evidence="6" id="KW-1003">Cell membrane</keyword>
<dbReference type="Pfam" id="PF16474">
    <property type="entry name" value="KIND"/>
    <property type="match status" value="1"/>
</dbReference>
<keyword evidence="10" id="KW-0472">Membrane</keyword>
<dbReference type="Gene3D" id="1.10.510.10">
    <property type="entry name" value="Transferase(Phosphotransferase) domain 1"/>
    <property type="match status" value="1"/>
</dbReference>
<keyword evidence="13" id="KW-0968">Cytoplasmic vesicle</keyword>
<evidence type="ECO:0000256" key="9">
    <source>
        <dbReference type="ARBA" id="ARBA00022927"/>
    </source>
</evidence>
<dbReference type="GO" id="GO:0030659">
    <property type="term" value="C:cytoplasmic vesicle membrane"/>
    <property type="evidence" value="ECO:0007669"/>
    <property type="project" value="UniProtKB-SubCell"/>
</dbReference>
<protein>
    <recommendedName>
        <fullName evidence="15">KIND domain-containing protein</fullName>
    </recommendedName>
</protein>
<feature type="compositionally biased region" description="Low complexity" evidence="14">
    <location>
        <begin position="477"/>
        <end position="492"/>
    </location>
</feature>
<name>A0A6B0RCH0_9CETA</name>
<feature type="region of interest" description="Disordered" evidence="14">
    <location>
        <begin position="399"/>
        <end position="427"/>
    </location>
</feature>
<gene>
    <name evidence="16" type="ORF">E5288_WYG003140</name>
</gene>
<evidence type="ECO:0000256" key="2">
    <source>
        <dbReference type="ARBA" id="ARBA00004245"/>
    </source>
</evidence>
<evidence type="ECO:0000313" key="16">
    <source>
        <dbReference type="EMBL" id="MXQ86407.1"/>
    </source>
</evidence>
<dbReference type="GO" id="GO:0008017">
    <property type="term" value="F:microtubule binding"/>
    <property type="evidence" value="ECO:0007669"/>
    <property type="project" value="TreeGrafter"/>
</dbReference>
<dbReference type="GO" id="GO:0005856">
    <property type="term" value="C:cytoskeleton"/>
    <property type="evidence" value="ECO:0007669"/>
    <property type="project" value="UniProtKB-SubCell"/>
</dbReference>
<reference evidence="16" key="1">
    <citation type="submission" date="2019-10" db="EMBL/GenBank/DDBJ databases">
        <title>The sequence and de novo assembly of the wild yak genome.</title>
        <authorList>
            <person name="Liu Y."/>
        </authorList>
    </citation>
    <scope>NUCLEOTIDE SEQUENCE [LARGE SCALE GENOMIC DNA]</scope>
    <source>
        <strain evidence="16">WY2019</strain>
    </source>
</reference>
<feature type="compositionally biased region" description="Basic residues" evidence="14">
    <location>
        <begin position="771"/>
        <end position="783"/>
    </location>
</feature>
<evidence type="ECO:0000256" key="1">
    <source>
        <dbReference type="ARBA" id="ARBA00004180"/>
    </source>
</evidence>
<keyword evidence="17" id="KW-1185">Reference proteome</keyword>
<dbReference type="PANTHER" id="PTHR21345">
    <property type="entry name" value="SPIRE"/>
    <property type="match status" value="1"/>
</dbReference>
<dbReference type="GO" id="GO:0051295">
    <property type="term" value="P:establishment of meiotic spindle localization"/>
    <property type="evidence" value="ECO:0007669"/>
    <property type="project" value="TreeGrafter"/>
</dbReference>
<feature type="region of interest" description="Disordered" evidence="14">
    <location>
        <begin position="120"/>
        <end position="148"/>
    </location>
</feature>
<evidence type="ECO:0000256" key="7">
    <source>
        <dbReference type="ARBA" id="ARBA00022490"/>
    </source>
</evidence>
<comment type="similarity">
    <text evidence="4">Belongs to the spire family.</text>
</comment>
<keyword evidence="8" id="KW-0677">Repeat</keyword>
<keyword evidence="7" id="KW-0963">Cytoplasm</keyword>
<organism evidence="16 17">
    <name type="scientific">Bos mutus</name>
    <name type="common">wild yak</name>
    <dbReference type="NCBI Taxonomy" id="72004"/>
    <lineage>
        <taxon>Eukaryota</taxon>
        <taxon>Metazoa</taxon>
        <taxon>Chordata</taxon>
        <taxon>Craniata</taxon>
        <taxon>Vertebrata</taxon>
        <taxon>Euteleostomi</taxon>
        <taxon>Mammalia</taxon>
        <taxon>Eutheria</taxon>
        <taxon>Laurasiatheria</taxon>
        <taxon>Artiodactyla</taxon>
        <taxon>Ruminantia</taxon>
        <taxon>Pecora</taxon>
        <taxon>Bovidae</taxon>
        <taxon>Bovinae</taxon>
        <taxon>Bos</taxon>
    </lineage>
</organism>